<dbReference type="HOGENOM" id="CLU_016785_9_3_1"/>
<dbReference type="InParanoid" id="T1EXD2"/>
<dbReference type="GeneID" id="20201232"/>
<gene>
    <name evidence="4" type="primary">20201232</name>
    <name evidence="3" type="ORF">HELRODRAFT_165856</name>
</gene>
<keyword evidence="5" id="KW-1185">Reference proteome</keyword>
<dbReference type="RefSeq" id="XP_009030583.1">
    <property type="nucleotide sequence ID" value="XM_009032335.1"/>
</dbReference>
<evidence type="ECO:0000256" key="1">
    <source>
        <dbReference type="SAM" id="SignalP"/>
    </source>
</evidence>
<dbReference type="PROSITE" id="PS51184">
    <property type="entry name" value="JMJC"/>
    <property type="match status" value="1"/>
</dbReference>
<dbReference type="SUPFAM" id="SSF51197">
    <property type="entry name" value="Clavaminate synthase-like"/>
    <property type="match status" value="1"/>
</dbReference>
<dbReference type="PANTHER" id="PTHR12461">
    <property type="entry name" value="HYPOXIA-INDUCIBLE FACTOR 1 ALPHA INHIBITOR-RELATED"/>
    <property type="match status" value="1"/>
</dbReference>
<reference evidence="3 5" key="2">
    <citation type="journal article" date="2013" name="Nature">
        <title>Insights into bilaterian evolution from three spiralian genomes.</title>
        <authorList>
            <person name="Simakov O."/>
            <person name="Marletaz F."/>
            <person name="Cho S.J."/>
            <person name="Edsinger-Gonzales E."/>
            <person name="Havlak P."/>
            <person name="Hellsten U."/>
            <person name="Kuo D.H."/>
            <person name="Larsson T."/>
            <person name="Lv J."/>
            <person name="Arendt D."/>
            <person name="Savage R."/>
            <person name="Osoegawa K."/>
            <person name="de Jong P."/>
            <person name="Grimwood J."/>
            <person name="Chapman J.A."/>
            <person name="Shapiro H."/>
            <person name="Aerts A."/>
            <person name="Otillar R.P."/>
            <person name="Terry A.Y."/>
            <person name="Boore J.L."/>
            <person name="Grigoriev I.V."/>
            <person name="Lindberg D.R."/>
            <person name="Seaver E.C."/>
            <person name="Weisblat D.A."/>
            <person name="Putnam N.H."/>
            <person name="Rokhsar D.S."/>
        </authorList>
    </citation>
    <scope>NUCLEOTIDE SEQUENCE</scope>
</reference>
<dbReference type="OrthoDB" id="415358at2759"/>
<accession>T1EXD2</accession>
<reference evidence="5" key="1">
    <citation type="submission" date="2012-12" db="EMBL/GenBank/DDBJ databases">
        <authorList>
            <person name="Hellsten U."/>
            <person name="Grimwood J."/>
            <person name="Chapman J.A."/>
            <person name="Shapiro H."/>
            <person name="Aerts A."/>
            <person name="Otillar R.P."/>
            <person name="Terry A.Y."/>
            <person name="Boore J.L."/>
            <person name="Simakov O."/>
            <person name="Marletaz F."/>
            <person name="Cho S.-J."/>
            <person name="Edsinger-Gonzales E."/>
            <person name="Havlak P."/>
            <person name="Kuo D.-H."/>
            <person name="Larsson T."/>
            <person name="Lv J."/>
            <person name="Arendt D."/>
            <person name="Savage R."/>
            <person name="Osoegawa K."/>
            <person name="de Jong P."/>
            <person name="Lindberg D.R."/>
            <person name="Seaver E.C."/>
            <person name="Weisblat D.A."/>
            <person name="Putnam N.H."/>
            <person name="Grigoriev I.V."/>
            <person name="Rokhsar D.S."/>
        </authorList>
    </citation>
    <scope>NUCLEOTIDE SEQUENCE</scope>
</reference>
<dbReference type="OMA" id="TASVIHY"/>
<dbReference type="eggNOG" id="KOG2132">
    <property type="taxonomic scope" value="Eukaryota"/>
</dbReference>
<name>T1EXD2_HELRO</name>
<feature type="chain" id="PRO_5010980103" description="JmjC domain-containing protein" evidence="1">
    <location>
        <begin position="20"/>
        <end position="418"/>
    </location>
</feature>
<dbReference type="CDD" id="cd02208">
    <property type="entry name" value="cupin_RmlC-like"/>
    <property type="match status" value="1"/>
</dbReference>
<dbReference type="EMBL" id="AMQM01002190">
    <property type="status" value="NOT_ANNOTATED_CDS"/>
    <property type="molecule type" value="Genomic_DNA"/>
</dbReference>
<protein>
    <recommendedName>
        <fullName evidence="2">JmjC domain-containing protein</fullName>
    </recommendedName>
</protein>
<proteinExistence type="predicted"/>
<dbReference type="Pfam" id="PF13621">
    <property type="entry name" value="Cupin_8"/>
    <property type="match status" value="1"/>
</dbReference>
<dbReference type="EMBL" id="KB097700">
    <property type="protein sequence ID" value="ESN91780.1"/>
    <property type="molecule type" value="Genomic_DNA"/>
</dbReference>
<evidence type="ECO:0000313" key="4">
    <source>
        <dbReference type="EnsemblMetazoa" id="HelroP165856"/>
    </source>
</evidence>
<dbReference type="Gene3D" id="2.60.120.650">
    <property type="entry name" value="Cupin"/>
    <property type="match status" value="1"/>
</dbReference>
<evidence type="ECO:0000313" key="5">
    <source>
        <dbReference type="Proteomes" id="UP000015101"/>
    </source>
</evidence>
<dbReference type="InterPro" id="IPR003347">
    <property type="entry name" value="JmjC_dom"/>
</dbReference>
<dbReference type="InterPro" id="IPR041667">
    <property type="entry name" value="Cupin_8"/>
</dbReference>
<dbReference type="EnsemblMetazoa" id="HelroT165856">
    <property type="protein sequence ID" value="HelroP165856"/>
    <property type="gene ID" value="HelroG165856"/>
</dbReference>
<evidence type="ECO:0000259" key="2">
    <source>
        <dbReference type="PROSITE" id="PS51184"/>
    </source>
</evidence>
<dbReference type="CTD" id="20201232"/>
<dbReference type="Proteomes" id="UP000015101">
    <property type="component" value="Unassembled WGS sequence"/>
</dbReference>
<organism evidence="4 5">
    <name type="scientific">Helobdella robusta</name>
    <name type="common">Californian leech</name>
    <dbReference type="NCBI Taxonomy" id="6412"/>
    <lineage>
        <taxon>Eukaryota</taxon>
        <taxon>Metazoa</taxon>
        <taxon>Spiralia</taxon>
        <taxon>Lophotrochozoa</taxon>
        <taxon>Annelida</taxon>
        <taxon>Clitellata</taxon>
        <taxon>Hirudinea</taxon>
        <taxon>Rhynchobdellida</taxon>
        <taxon>Glossiphoniidae</taxon>
        <taxon>Helobdella</taxon>
    </lineage>
</organism>
<dbReference type="AlphaFoldDB" id="T1EXD2"/>
<dbReference type="STRING" id="6412.T1EXD2"/>
<feature type="domain" description="JmjC" evidence="2">
    <location>
        <begin position="146"/>
        <end position="299"/>
    </location>
</feature>
<dbReference type="PANTHER" id="PTHR12461:SF53">
    <property type="entry name" value="JMJC DOMAIN-CONTAINING PROTEIN"/>
    <property type="match status" value="1"/>
</dbReference>
<evidence type="ECO:0000313" key="3">
    <source>
        <dbReference type="EMBL" id="ESN91780.1"/>
    </source>
</evidence>
<dbReference type="GO" id="GO:0016706">
    <property type="term" value="F:2-oxoglutarate-dependent dioxygenase activity"/>
    <property type="evidence" value="ECO:0000318"/>
    <property type="project" value="GO_Central"/>
</dbReference>
<sequence length="418" mass="48558">MLLNVVWFLIVTIFDRSSARNGFIKDQNEDLVQFPPKLQPSFDSNIPIGWQNLPEGIIAEEKGMLSYEKFFKKYVSKQKPVVFRNGITEAPALVKWSKKNYLKEKFSHIDVNVTVKKSKSDNIPKTMKFGKFLKDYLYDNLYMSNYVPQEMMADLVLPSCLNCAFEDWLMECELWMSSGGTSSLLHSHADHDVHCMISGRKDFILIEQNYKHVFKFIEKEHYHGAGYSDIDMDQINMFKDREIGNVPWRWSTLRPGDCIFVPAGYLHQVRSYGKSSSYTNHFAPTPSLNFAHCKENYNKEYPLNEKHFLWSYINGKLLLANDNLDAKTVAKILLMIIRNQTTLTKGLFESFYDDVMAQATNYPPVNEVWSLLTSSYQADVQSISRVYISKIPNETLNKLALIFNMSRRQMWPAKKDEL</sequence>
<dbReference type="KEGG" id="hro:HELRODRAFT_165856"/>
<reference evidence="4" key="3">
    <citation type="submission" date="2015-06" db="UniProtKB">
        <authorList>
            <consortium name="EnsemblMetazoa"/>
        </authorList>
    </citation>
    <scope>IDENTIFICATION</scope>
</reference>
<feature type="signal peptide" evidence="1">
    <location>
        <begin position="1"/>
        <end position="19"/>
    </location>
</feature>
<keyword evidence="1" id="KW-0732">Signal</keyword>